<proteinExistence type="predicted"/>
<comment type="caution">
    <text evidence="2">The sequence shown here is derived from an EMBL/GenBank/DDBJ whole genome shotgun (WGS) entry which is preliminary data.</text>
</comment>
<dbReference type="NCBIfam" id="NF033919">
    <property type="entry name" value="PA2779_fam"/>
    <property type="match status" value="1"/>
</dbReference>
<dbReference type="EMBL" id="JACPSX010000164">
    <property type="protein sequence ID" value="MBI3015096.1"/>
    <property type="molecule type" value="Genomic_DNA"/>
</dbReference>
<keyword evidence="1" id="KW-0812">Transmembrane</keyword>
<dbReference type="InterPro" id="IPR046735">
    <property type="entry name" value="PA2779-like"/>
</dbReference>
<organism evidence="2 3">
    <name type="scientific">Tectimicrobiota bacterium</name>
    <dbReference type="NCBI Taxonomy" id="2528274"/>
    <lineage>
        <taxon>Bacteria</taxon>
        <taxon>Pseudomonadati</taxon>
        <taxon>Nitrospinota/Tectimicrobiota group</taxon>
        <taxon>Candidatus Tectimicrobiota</taxon>
    </lineage>
</organism>
<dbReference type="Proteomes" id="UP000741360">
    <property type="component" value="Unassembled WGS sequence"/>
</dbReference>
<sequence length="133" mass="14447">MTFGKRWRRLPLVGAIALWVVFISVLPSPAVAMPIPSQMVGGGQSSSSGDLAKLQSFLEEKKVRERLKDLGFSPEEISSRLARLSPQQLHEVAQRTENLRVGADAAGALVAIVLILAIVILVLELTGHRIISR</sequence>
<accession>A0A932GPS7</accession>
<reference evidence="2" key="1">
    <citation type="submission" date="2020-07" db="EMBL/GenBank/DDBJ databases">
        <title>Huge and variable diversity of episymbiotic CPR bacteria and DPANN archaea in groundwater ecosystems.</title>
        <authorList>
            <person name="He C.Y."/>
            <person name="Keren R."/>
            <person name="Whittaker M."/>
            <person name="Farag I.F."/>
            <person name="Doudna J."/>
            <person name="Cate J.H.D."/>
            <person name="Banfield J.F."/>
        </authorList>
    </citation>
    <scope>NUCLEOTIDE SEQUENCE</scope>
    <source>
        <strain evidence="2">NC_groundwater_717_Ag_S-0.2um_59_8</strain>
    </source>
</reference>
<dbReference type="Pfam" id="PF20332">
    <property type="entry name" value="DUF6627"/>
    <property type="match status" value="1"/>
</dbReference>
<dbReference type="AlphaFoldDB" id="A0A932GPS7"/>
<evidence type="ECO:0000256" key="1">
    <source>
        <dbReference type="SAM" id="Phobius"/>
    </source>
</evidence>
<keyword evidence="1" id="KW-0472">Membrane</keyword>
<gene>
    <name evidence="2" type="ORF">HYY65_08585</name>
</gene>
<protein>
    <submittedName>
        <fullName evidence="2">PA2779 family protein</fullName>
    </submittedName>
</protein>
<evidence type="ECO:0000313" key="3">
    <source>
        <dbReference type="Proteomes" id="UP000741360"/>
    </source>
</evidence>
<feature type="transmembrane region" description="Helical" evidence="1">
    <location>
        <begin position="105"/>
        <end position="123"/>
    </location>
</feature>
<evidence type="ECO:0000313" key="2">
    <source>
        <dbReference type="EMBL" id="MBI3015096.1"/>
    </source>
</evidence>
<name>A0A932GPS7_UNCTE</name>
<keyword evidence="1" id="KW-1133">Transmembrane helix</keyword>